<reference evidence="3 4" key="1">
    <citation type="submission" date="2020-12" db="EMBL/GenBank/DDBJ databases">
        <title>Hymenobacter sp.</title>
        <authorList>
            <person name="Kim M.K."/>
        </authorList>
    </citation>
    <scope>NUCLEOTIDE SEQUENCE [LARGE SCALE GENOMIC DNA]</scope>
    <source>
        <strain evidence="3 4">BT442</strain>
    </source>
</reference>
<proteinExistence type="predicted"/>
<name>A0ABS0QCH1_9BACT</name>
<dbReference type="Proteomes" id="UP000625631">
    <property type="component" value="Unassembled WGS sequence"/>
</dbReference>
<organism evidence="3 4">
    <name type="scientific">Hymenobacter negativus</name>
    <dbReference type="NCBI Taxonomy" id="2795026"/>
    <lineage>
        <taxon>Bacteria</taxon>
        <taxon>Pseudomonadati</taxon>
        <taxon>Bacteroidota</taxon>
        <taxon>Cytophagia</taxon>
        <taxon>Cytophagales</taxon>
        <taxon>Hymenobacteraceae</taxon>
        <taxon>Hymenobacter</taxon>
    </lineage>
</organism>
<dbReference type="Pfam" id="PF13648">
    <property type="entry name" value="Lipocalin_4"/>
    <property type="match status" value="1"/>
</dbReference>
<protein>
    <submittedName>
        <fullName evidence="3">Lipocalin family protein</fullName>
    </submittedName>
</protein>
<accession>A0ABS0QCH1</accession>
<evidence type="ECO:0000313" key="4">
    <source>
        <dbReference type="Proteomes" id="UP000625631"/>
    </source>
</evidence>
<gene>
    <name evidence="3" type="ORF">I7X13_19525</name>
</gene>
<dbReference type="RefSeq" id="WP_198076765.1">
    <property type="nucleotide sequence ID" value="NZ_JAEDAE010000012.1"/>
</dbReference>
<sequence>MGLSALSSCKKDSESAPSKTSLLTAKSWKTTDVKIDGISVYNTPLIDACEKDDLVKFNTDKTSTYDQGTLRCVSTDPQTAKGSWDFTTNETKLKLTDPDGDVTEANITTLTSTSLVLTEPDFMGSGKTAELTLAAQ</sequence>
<feature type="region of interest" description="Disordered" evidence="1">
    <location>
        <begin position="1"/>
        <end position="21"/>
    </location>
</feature>
<evidence type="ECO:0000259" key="2">
    <source>
        <dbReference type="Pfam" id="PF13648"/>
    </source>
</evidence>
<keyword evidence="4" id="KW-1185">Reference proteome</keyword>
<comment type="caution">
    <text evidence="3">The sequence shown here is derived from an EMBL/GenBank/DDBJ whole genome shotgun (WGS) entry which is preliminary data.</text>
</comment>
<feature type="domain" description="Lipocalin-like" evidence="2">
    <location>
        <begin position="27"/>
        <end position="117"/>
    </location>
</feature>
<dbReference type="EMBL" id="JAEDAE010000012">
    <property type="protein sequence ID" value="MBH8560260.1"/>
    <property type="molecule type" value="Genomic_DNA"/>
</dbReference>
<dbReference type="InterPro" id="IPR024311">
    <property type="entry name" value="Lipocalin-like"/>
</dbReference>
<evidence type="ECO:0000313" key="3">
    <source>
        <dbReference type="EMBL" id="MBH8560260.1"/>
    </source>
</evidence>
<evidence type="ECO:0000256" key="1">
    <source>
        <dbReference type="SAM" id="MobiDB-lite"/>
    </source>
</evidence>